<feature type="compositionally biased region" description="Basic and acidic residues" evidence="19">
    <location>
        <begin position="18"/>
        <end position="29"/>
    </location>
</feature>
<comment type="catalytic activity">
    <reaction evidence="5">
        <text>L-alpha-aminoacyl-L-histidine(out) = L-alpha-aminoacyl-L-histidine(in)</text>
        <dbReference type="Rhea" id="RHEA:79375"/>
        <dbReference type="ChEBI" id="CHEBI:229967"/>
    </reaction>
</comment>
<dbReference type="InterPro" id="IPR036259">
    <property type="entry name" value="MFS_trans_sf"/>
</dbReference>
<comment type="catalytic activity">
    <reaction evidence="7">
        <text>L-alpha-aminoacyl-L-lysine(out) = L-alpha-aminoacyl-L-lysine(in)</text>
        <dbReference type="Rhea" id="RHEA:79383"/>
        <dbReference type="ChEBI" id="CHEBI:229966"/>
    </reaction>
</comment>
<feature type="transmembrane region" description="Helical" evidence="20">
    <location>
        <begin position="48"/>
        <end position="69"/>
    </location>
</feature>
<evidence type="ECO:0000256" key="10">
    <source>
        <dbReference type="ARBA" id="ARBA00044900"/>
    </source>
</evidence>
<evidence type="ECO:0000256" key="5">
    <source>
        <dbReference type="ARBA" id="ARBA00044884"/>
    </source>
</evidence>
<evidence type="ECO:0000256" key="9">
    <source>
        <dbReference type="ARBA" id="ARBA00044899"/>
    </source>
</evidence>
<feature type="region of interest" description="Disordered" evidence="19">
    <location>
        <begin position="1"/>
        <end position="40"/>
    </location>
</feature>
<feature type="transmembrane region" description="Helical" evidence="20">
    <location>
        <begin position="440"/>
        <end position="462"/>
    </location>
</feature>
<dbReference type="Pfam" id="PF07690">
    <property type="entry name" value="MFS_1"/>
    <property type="match status" value="1"/>
</dbReference>
<evidence type="ECO:0000256" key="19">
    <source>
        <dbReference type="SAM" id="MobiDB-lite"/>
    </source>
</evidence>
<organism evidence="21 22">
    <name type="scientific">Hohenbuehelia grisea</name>
    <dbReference type="NCBI Taxonomy" id="104357"/>
    <lineage>
        <taxon>Eukaryota</taxon>
        <taxon>Fungi</taxon>
        <taxon>Dikarya</taxon>
        <taxon>Basidiomycota</taxon>
        <taxon>Agaricomycotina</taxon>
        <taxon>Agaricomycetes</taxon>
        <taxon>Agaricomycetidae</taxon>
        <taxon>Agaricales</taxon>
        <taxon>Pleurotineae</taxon>
        <taxon>Pleurotaceae</taxon>
        <taxon>Hohenbuehelia</taxon>
    </lineage>
</organism>
<dbReference type="EMBL" id="JASNQZ010000010">
    <property type="protein sequence ID" value="KAL0952412.1"/>
    <property type="molecule type" value="Genomic_DNA"/>
</dbReference>
<dbReference type="InterPro" id="IPR052187">
    <property type="entry name" value="MFSD1"/>
</dbReference>
<comment type="catalytic activity">
    <reaction evidence="8">
        <text>L-aspartyl-L-lysine(out) = L-aspartyl-L-lysine(in)</text>
        <dbReference type="Rhea" id="RHEA:79411"/>
        <dbReference type="ChEBI" id="CHEBI:229953"/>
    </reaction>
</comment>
<evidence type="ECO:0000313" key="22">
    <source>
        <dbReference type="Proteomes" id="UP001556367"/>
    </source>
</evidence>
<keyword evidence="20" id="KW-1133">Transmembrane helix</keyword>
<evidence type="ECO:0000256" key="2">
    <source>
        <dbReference type="ARBA" id="ARBA00044876"/>
    </source>
</evidence>
<evidence type="ECO:0000256" key="3">
    <source>
        <dbReference type="ARBA" id="ARBA00044878"/>
    </source>
</evidence>
<evidence type="ECO:0000256" key="12">
    <source>
        <dbReference type="ARBA" id="ARBA00044912"/>
    </source>
</evidence>
<feature type="transmembrane region" description="Helical" evidence="20">
    <location>
        <begin position="275"/>
        <end position="295"/>
    </location>
</feature>
<protein>
    <recommendedName>
        <fullName evidence="15">Lysosomal dipeptide transporter MFSD1</fullName>
    </recommendedName>
    <alternativeName>
        <fullName evidence="16">Major facilitator superfamily domain-containing protein 1</fullName>
    </alternativeName>
</protein>
<evidence type="ECO:0000256" key="16">
    <source>
        <dbReference type="ARBA" id="ARBA00045018"/>
    </source>
</evidence>
<evidence type="ECO:0000256" key="18">
    <source>
        <dbReference type="ARBA" id="ARBA00046376"/>
    </source>
</evidence>
<feature type="transmembrane region" description="Helical" evidence="20">
    <location>
        <begin position="118"/>
        <end position="137"/>
    </location>
</feature>
<feature type="transmembrane region" description="Helical" evidence="20">
    <location>
        <begin position="90"/>
        <end position="112"/>
    </location>
</feature>
<evidence type="ECO:0000256" key="13">
    <source>
        <dbReference type="ARBA" id="ARBA00044919"/>
    </source>
</evidence>
<accession>A0ABR3JAA0</accession>
<evidence type="ECO:0000256" key="4">
    <source>
        <dbReference type="ARBA" id="ARBA00044881"/>
    </source>
</evidence>
<keyword evidence="20" id="KW-0812">Transmembrane</keyword>
<feature type="transmembrane region" description="Helical" evidence="20">
    <location>
        <begin position="215"/>
        <end position="237"/>
    </location>
</feature>
<comment type="function">
    <text evidence="17">Lysosomal dipeptide uniporter that selectively exports lysine, arginine or histidine-containing dipeptides with a net positive charge from the lysosome lumen into the cytosol. Could play a role in a specific type of protein O-glycosylation indirectly regulating macrophages migration and tissue invasion. Also essential for liver homeostasis.</text>
</comment>
<evidence type="ECO:0000313" key="21">
    <source>
        <dbReference type="EMBL" id="KAL0952412.1"/>
    </source>
</evidence>
<dbReference type="InterPro" id="IPR011701">
    <property type="entry name" value="MFS"/>
</dbReference>
<comment type="subunit">
    <text evidence="18">Homodimer. Interacts with lysosomal protein GLMP (via lumenal domain); the interaction starts while both proteins are still in the endoplasmic reticulum and is required for stabilization of MFSD1 in lysosomes but has no direct effect on its targeting to lysosomes or transporter activity.</text>
</comment>
<dbReference type="Gene3D" id="1.20.1250.20">
    <property type="entry name" value="MFS general substrate transporter like domains"/>
    <property type="match status" value="2"/>
</dbReference>
<comment type="catalytic activity">
    <reaction evidence="3">
        <text>L-histidyl-glycine(out) = L-histidyl-glycine(in)</text>
        <dbReference type="Rhea" id="RHEA:79395"/>
        <dbReference type="ChEBI" id="CHEBI:229957"/>
    </reaction>
</comment>
<comment type="catalytic activity">
    <reaction evidence="10">
        <text>L-lysyl-L-lysine(out) = L-lysyl-L-lysine(in)</text>
        <dbReference type="Rhea" id="RHEA:79403"/>
        <dbReference type="ChEBI" id="CHEBI:229956"/>
    </reaction>
</comment>
<gene>
    <name evidence="21" type="ORF">HGRIS_006686</name>
</gene>
<comment type="catalytic activity">
    <reaction evidence="13">
        <text>L-alanyl-L-lysine(out) = L-alanyl-L-lysine(in)</text>
        <dbReference type="Rhea" id="RHEA:79415"/>
        <dbReference type="ChEBI" id="CHEBI:192470"/>
    </reaction>
</comment>
<feature type="transmembrane region" description="Helical" evidence="20">
    <location>
        <begin position="538"/>
        <end position="566"/>
    </location>
</feature>
<comment type="subcellular location">
    <subcellularLocation>
        <location evidence="1">Membrane</location>
        <topology evidence="1">Multi-pass membrane protein</topology>
    </subcellularLocation>
</comment>
<dbReference type="PANTHER" id="PTHR23512">
    <property type="entry name" value="MAJOR FACILITATOR SUPERFAMILY DOMAIN-CONTAINING PROTEIN 1"/>
    <property type="match status" value="1"/>
</dbReference>
<evidence type="ECO:0000256" key="14">
    <source>
        <dbReference type="ARBA" id="ARBA00044924"/>
    </source>
</evidence>
<evidence type="ECO:0000256" key="15">
    <source>
        <dbReference type="ARBA" id="ARBA00044985"/>
    </source>
</evidence>
<evidence type="ECO:0000256" key="11">
    <source>
        <dbReference type="ARBA" id="ARBA00044903"/>
    </source>
</evidence>
<comment type="caution">
    <text evidence="21">The sequence shown here is derived from an EMBL/GenBank/DDBJ whole genome shotgun (WGS) entry which is preliminary data.</text>
</comment>
<keyword evidence="20" id="KW-0472">Membrane</keyword>
<proteinExistence type="predicted"/>
<comment type="catalytic activity">
    <reaction evidence="9">
        <text>L-arginyl-L-alpha-amino acid(out) = L-arginyl-L-alpha-amino acid(in)</text>
        <dbReference type="Rhea" id="RHEA:79371"/>
        <dbReference type="ChEBI" id="CHEBI:84315"/>
    </reaction>
</comment>
<sequence length="577" mass="62373">MVLAREAVEATQRTPETLSEKSSFRHEEAMGELDTSPPPSITKPPLPVAWKAVIVLLTCFCAFGNHWSSSLIVALKTTILKNLHINNSEFATLVAVTNLVNTFVVIGIGLSIDKWGGPIWTVILTFFHLAGSVIMAGSGTNAVRSYPVLILGKVLSSIGDGSIDNAQHRIFSTYFAPGRGFAFSIGAIWSVANLAQFTGASTANVISQNLGTYAWALWVSSIISLFSSICAIAVYFLDKYLRAKYDITDYTTGRRYTGATKAGVFNIRALTQLPITFWIIVAFCVFENAGVQSFVGISTQFSQQRLKKGAVLAGWVSNFYLLLPACLTPFLGIFIDVFGNRVTFLFLSGSTFLISMLLLRFSHHISTFVAAYIFYALAQSVTPAPQVEIIRNVIPDPAFFATAFAIKKSAVQGSIVIITTAAGRMQDLAHNSLDPTIKLWLAYGFLSAIISGSLFLTAYLPIGQRLLPAARLAQVAPSKLDKEVERLAAKLGVTGREDVYGKQKGDEDGDAVDDGGRVISIKAKEFVLKSPRRSRSRILSVLLPLGAFSVVVIGWIIFGVGISWGIHAMTNGAATGD</sequence>
<evidence type="ECO:0000256" key="8">
    <source>
        <dbReference type="ARBA" id="ARBA00044898"/>
    </source>
</evidence>
<keyword evidence="22" id="KW-1185">Reference proteome</keyword>
<dbReference type="Proteomes" id="UP001556367">
    <property type="component" value="Unassembled WGS sequence"/>
</dbReference>
<comment type="catalytic activity">
    <reaction evidence="14">
        <text>L-lysyl-glycine(out) = L-lysyl-glycine(in)</text>
        <dbReference type="Rhea" id="RHEA:79407"/>
        <dbReference type="ChEBI" id="CHEBI:191202"/>
    </reaction>
</comment>
<evidence type="ECO:0000256" key="7">
    <source>
        <dbReference type="ARBA" id="ARBA00044893"/>
    </source>
</evidence>
<dbReference type="PANTHER" id="PTHR23512:SF12">
    <property type="entry name" value="TRANSPORTER, PUTATIVE (AFU_ORTHOLOGUE AFUA_4G00260)-RELATED"/>
    <property type="match status" value="1"/>
</dbReference>
<evidence type="ECO:0000256" key="6">
    <source>
        <dbReference type="ARBA" id="ARBA00044891"/>
    </source>
</evidence>
<feature type="transmembrane region" description="Helical" evidence="20">
    <location>
        <begin position="315"/>
        <end position="335"/>
    </location>
</feature>
<reference evidence="22" key="1">
    <citation type="submission" date="2024-06" db="EMBL/GenBank/DDBJ databases">
        <title>Multi-omics analyses provide insights into the biosynthesis of the anticancer antibiotic pleurotin in Hohenbuehelia grisea.</title>
        <authorList>
            <person name="Weaver J.A."/>
            <person name="Alberti F."/>
        </authorList>
    </citation>
    <scope>NUCLEOTIDE SEQUENCE [LARGE SCALE GENOMIC DNA]</scope>
    <source>
        <strain evidence="22">T-177</strain>
    </source>
</reference>
<comment type="catalytic activity">
    <reaction evidence="11">
        <text>L-arginyl-glycine(out) = L-arginyl-glycine(in)</text>
        <dbReference type="Rhea" id="RHEA:79391"/>
        <dbReference type="ChEBI" id="CHEBI:229955"/>
    </reaction>
</comment>
<comment type="catalytic activity">
    <reaction evidence="6">
        <text>L-lysyl-L-alpha-amino acid(out) = L-lysyl-L-alpha-amino acid(in)</text>
        <dbReference type="Rhea" id="RHEA:79387"/>
        <dbReference type="ChEBI" id="CHEBI:229965"/>
    </reaction>
</comment>
<name>A0ABR3JAA0_9AGAR</name>
<comment type="catalytic activity">
    <reaction evidence="4">
        <text>L-alpha-aminoacyl-L-arginine(out) = L-alpha-aminoacyl-L-arginine(in)</text>
        <dbReference type="Rhea" id="RHEA:79367"/>
        <dbReference type="ChEBI" id="CHEBI:229968"/>
    </reaction>
</comment>
<evidence type="ECO:0000256" key="17">
    <source>
        <dbReference type="ARBA" id="ARBA00045709"/>
    </source>
</evidence>
<evidence type="ECO:0000256" key="20">
    <source>
        <dbReference type="SAM" id="Phobius"/>
    </source>
</evidence>
<feature type="transmembrane region" description="Helical" evidence="20">
    <location>
        <begin position="342"/>
        <end position="361"/>
    </location>
</feature>
<comment type="catalytic activity">
    <reaction evidence="2">
        <text>L-lysyl-L-alanine(out) = L-lysyl-L-alanine(in)</text>
        <dbReference type="Rhea" id="RHEA:79399"/>
        <dbReference type="ChEBI" id="CHEBI:229954"/>
    </reaction>
</comment>
<comment type="catalytic activity">
    <reaction evidence="12">
        <text>L-histidyl-L-alpha-amino acid(out) = L-histidyl-L-alpha-amino acid(in)</text>
        <dbReference type="Rhea" id="RHEA:79379"/>
        <dbReference type="ChEBI" id="CHEBI:229964"/>
    </reaction>
</comment>
<evidence type="ECO:0000256" key="1">
    <source>
        <dbReference type="ARBA" id="ARBA00004141"/>
    </source>
</evidence>
<dbReference type="SUPFAM" id="SSF103473">
    <property type="entry name" value="MFS general substrate transporter"/>
    <property type="match status" value="1"/>
</dbReference>